<organism evidence="1 2">
    <name type="scientific">Bauhinia variegata</name>
    <name type="common">Purple orchid tree</name>
    <name type="synonym">Phanera variegata</name>
    <dbReference type="NCBI Taxonomy" id="167791"/>
    <lineage>
        <taxon>Eukaryota</taxon>
        <taxon>Viridiplantae</taxon>
        <taxon>Streptophyta</taxon>
        <taxon>Embryophyta</taxon>
        <taxon>Tracheophyta</taxon>
        <taxon>Spermatophyta</taxon>
        <taxon>Magnoliopsida</taxon>
        <taxon>eudicotyledons</taxon>
        <taxon>Gunneridae</taxon>
        <taxon>Pentapetalae</taxon>
        <taxon>rosids</taxon>
        <taxon>fabids</taxon>
        <taxon>Fabales</taxon>
        <taxon>Fabaceae</taxon>
        <taxon>Cercidoideae</taxon>
        <taxon>Cercideae</taxon>
        <taxon>Bauhiniinae</taxon>
        <taxon>Bauhinia</taxon>
    </lineage>
</organism>
<dbReference type="EMBL" id="CM039427">
    <property type="protein sequence ID" value="KAI4353038.1"/>
    <property type="molecule type" value="Genomic_DNA"/>
</dbReference>
<comment type="caution">
    <text evidence="1">The sequence shown here is derived from an EMBL/GenBank/DDBJ whole genome shotgun (WGS) entry which is preliminary data.</text>
</comment>
<protein>
    <submittedName>
        <fullName evidence="1">Uncharacterized protein</fullName>
    </submittedName>
</protein>
<reference evidence="1 2" key="1">
    <citation type="journal article" date="2022" name="DNA Res.">
        <title>Chromosomal-level genome assembly of the orchid tree Bauhinia variegata (Leguminosae; Cercidoideae) supports the allotetraploid origin hypothesis of Bauhinia.</title>
        <authorList>
            <person name="Zhong Y."/>
            <person name="Chen Y."/>
            <person name="Zheng D."/>
            <person name="Pang J."/>
            <person name="Liu Y."/>
            <person name="Luo S."/>
            <person name="Meng S."/>
            <person name="Qian L."/>
            <person name="Wei D."/>
            <person name="Dai S."/>
            <person name="Zhou R."/>
        </authorList>
    </citation>
    <scope>NUCLEOTIDE SEQUENCE [LARGE SCALE GENOMIC DNA]</scope>
    <source>
        <strain evidence="1">BV-YZ2020</strain>
    </source>
</reference>
<dbReference type="Proteomes" id="UP000828941">
    <property type="component" value="Chromosome 2"/>
</dbReference>
<evidence type="ECO:0000313" key="1">
    <source>
        <dbReference type="EMBL" id="KAI4353038.1"/>
    </source>
</evidence>
<evidence type="ECO:0000313" key="2">
    <source>
        <dbReference type="Proteomes" id="UP000828941"/>
    </source>
</evidence>
<gene>
    <name evidence="1" type="ORF">L6164_002016</name>
</gene>
<name>A0ACB9PX28_BAUVA</name>
<proteinExistence type="predicted"/>
<accession>A0ACB9PX28</accession>
<sequence length="495" mass="55260">MAKSNYCVCLIPLFSILVAQFEVGATALLLGGKTLKIGVPMKSDAFVDVKLNSTNQTMQNQVTGYSIDVFSATVSYLEGIGLNVSYEFEAFANREGISAGTYDDLLHQIPEKYDGVVGDVTIVANRSTYVDFTLPYTESAVRMLTQVRHSRHLDMWIFLRPFSWDLWLSIILFCVVIGFALLFMERNANKEAEIEDSPGQKRLTRPSILCLPLAQAVLPERESVAKKCSRFVLLVWLGLAFILMQSYTASLSSILTVDQITPSYPTVDNLKRDQENVGYRDGSFVGDFLKGQLQFDKSRLKTYSTDEEYRDALNKGTHQGGVAAVFDELPFIKFFIKRYGSKYMMAGPTYRTDGFGFAFPLGSNLTYYFSRAILNVTEGPRMDEIEEKYFGINDDDLQDQYDQISTETPSLSAQSFAGLFIITGSLILLALLVSESSIWQRPVMLANTFSKRYLFSSSSKKVIPAQDGSTNGRDAGSTNEQNGHPQSLQRSSLPV</sequence>
<keyword evidence="2" id="KW-1185">Reference proteome</keyword>